<dbReference type="Proteomes" id="UP000658997">
    <property type="component" value="Unassembled WGS sequence"/>
</dbReference>
<reference evidence="1" key="1">
    <citation type="submission" date="2018-08" db="EMBL/GenBank/DDBJ databases">
        <authorList>
            <person name="Guldener U."/>
        </authorList>
    </citation>
    <scope>NUCLEOTIDE SEQUENCE</scope>
    <source>
        <strain evidence="1">UB2</strain>
    </source>
</reference>
<accession>A0A8H8QMS3</accession>
<dbReference type="EMBL" id="ULHB01000065">
    <property type="protein sequence ID" value="SYW80194.1"/>
    <property type="molecule type" value="Genomic_DNA"/>
</dbReference>
<comment type="caution">
    <text evidence="1">The sequence shown here is derived from an EMBL/GenBank/DDBJ whole genome shotgun (WGS) entry which is preliminary data.</text>
</comment>
<proteinExistence type="predicted"/>
<dbReference type="AlphaFoldDB" id="A0A8H8QMS3"/>
<evidence type="ECO:0008006" key="3">
    <source>
        <dbReference type="Google" id="ProtNLM"/>
    </source>
</evidence>
<gene>
    <name evidence="1" type="ORF">UBRO2_03462</name>
</gene>
<sequence>MSNINYSMYGAFVAPVQGLLPRLSMIRQNQFNQVMEVEVYGTPNTSKDVTADGGKLSATKMGGTVSLLSFSPKMHQLEQMTYQDCLLVPNLVTNLIGTKSVARAQGKVTFENKLVTIQDKHRHVIRVPTSGDGYPTTAMIIWDDSMPEPAISLAFTATTASMEHLHRPYDKADLWHHRSGHASHDSILCAQVVTLSHNIPLTPATHPGALCNVCIQSKAIAKNITHPRHIEKPLELVSMDIMGPLHGTAKFKYVLIIHNPYSSMTWA</sequence>
<evidence type="ECO:0000313" key="2">
    <source>
        <dbReference type="Proteomes" id="UP000658997"/>
    </source>
</evidence>
<keyword evidence="2" id="KW-1185">Reference proteome</keyword>
<protein>
    <recommendedName>
        <fullName evidence="3">GAG-pre-integrase domain-containing protein</fullName>
    </recommendedName>
</protein>
<name>A0A8H8QMS3_9BASI</name>
<evidence type="ECO:0000313" key="1">
    <source>
        <dbReference type="EMBL" id="SYW80194.1"/>
    </source>
</evidence>
<organism evidence="1 2">
    <name type="scientific">Ustilago bromivora</name>
    <dbReference type="NCBI Taxonomy" id="307758"/>
    <lineage>
        <taxon>Eukaryota</taxon>
        <taxon>Fungi</taxon>
        <taxon>Dikarya</taxon>
        <taxon>Basidiomycota</taxon>
        <taxon>Ustilaginomycotina</taxon>
        <taxon>Ustilaginomycetes</taxon>
        <taxon>Ustilaginales</taxon>
        <taxon>Ustilaginaceae</taxon>
        <taxon>Ustilago</taxon>
    </lineage>
</organism>